<sequence>METIRLGRPRAIFVISQKGNKMIKFKGYTYSAMRGLGAKVRWRCSTHHNHGCKAVVITVEDQIISVKDDHNHLSQSNCLSKGG</sequence>
<keyword evidence="2" id="KW-0863">Zinc-finger</keyword>
<accession>A0A4C1UY33</accession>
<reference evidence="5 6" key="1">
    <citation type="journal article" date="2019" name="Commun. Biol.">
        <title>The bagworm genome reveals a unique fibroin gene that provides high tensile strength.</title>
        <authorList>
            <person name="Kono N."/>
            <person name="Nakamura H."/>
            <person name="Ohtoshi R."/>
            <person name="Tomita M."/>
            <person name="Numata K."/>
            <person name="Arakawa K."/>
        </authorList>
    </citation>
    <scope>NUCLEOTIDE SEQUENCE [LARGE SCALE GENOMIC DNA]</scope>
</reference>
<dbReference type="Proteomes" id="UP000299102">
    <property type="component" value="Unassembled WGS sequence"/>
</dbReference>
<keyword evidence="6" id="KW-1185">Reference proteome</keyword>
<dbReference type="AlphaFoldDB" id="A0A4C1UY33"/>
<dbReference type="InterPro" id="IPR007588">
    <property type="entry name" value="Znf_FLYWCH"/>
</dbReference>
<evidence type="ECO:0000256" key="3">
    <source>
        <dbReference type="ARBA" id="ARBA00022833"/>
    </source>
</evidence>
<feature type="domain" description="FLYWCH-type" evidence="4">
    <location>
        <begin position="13"/>
        <end position="72"/>
    </location>
</feature>
<evidence type="ECO:0000313" key="5">
    <source>
        <dbReference type="EMBL" id="GBP31401.1"/>
    </source>
</evidence>
<dbReference type="GO" id="GO:0008270">
    <property type="term" value="F:zinc ion binding"/>
    <property type="evidence" value="ECO:0007669"/>
    <property type="project" value="UniProtKB-KW"/>
</dbReference>
<protein>
    <recommendedName>
        <fullName evidence="4">FLYWCH-type domain-containing protein</fullName>
    </recommendedName>
</protein>
<evidence type="ECO:0000313" key="6">
    <source>
        <dbReference type="Proteomes" id="UP000299102"/>
    </source>
</evidence>
<organism evidence="5 6">
    <name type="scientific">Eumeta variegata</name>
    <name type="common">Bagworm moth</name>
    <name type="synonym">Eumeta japonica</name>
    <dbReference type="NCBI Taxonomy" id="151549"/>
    <lineage>
        <taxon>Eukaryota</taxon>
        <taxon>Metazoa</taxon>
        <taxon>Ecdysozoa</taxon>
        <taxon>Arthropoda</taxon>
        <taxon>Hexapoda</taxon>
        <taxon>Insecta</taxon>
        <taxon>Pterygota</taxon>
        <taxon>Neoptera</taxon>
        <taxon>Endopterygota</taxon>
        <taxon>Lepidoptera</taxon>
        <taxon>Glossata</taxon>
        <taxon>Ditrysia</taxon>
        <taxon>Tineoidea</taxon>
        <taxon>Psychidae</taxon>
        <taxon>Oiketicinae</taxon>
        <taxon>Eumeta</taxon>
    </lineage>
</organism>
<dbReference type="EMBL" id="BGZK01000246">
    <property type="protein sequence ID" value="GBP31401.1"/>
    <property type="molecule type" value="Genomic_DNA"/>
</dbReference>
<evidence type="ECO:0000256" key="1">
    <source>
        <dbReference type="ARBA" id="ARBA00022723"/>
    </source>
</evidence>
<comment type="caution">
    <text evidence="5">The sequence shown here is derived from an EMBL/GenBank/DDBJ whole genome shotgun (WGS) entry which is preliminary data.</text>
</comment>
<dbReference type="Pfam" id="PF04500">
    <property type="entry name" value="FLYWCH"/>
    <property type="match status" value="1"/>
</dbReference>
<evidence type="ECO:0000256" key="2">
    <source>
        <dbReference type="ARBA" id="ARBA00022771"/>
    </source>
</evidence>
<dbReference type="Gene3D" id="2.20.25.240">
    <property type="match status" value="1"/>
</dbReference>
<keyword evidence="3" id="KW-0862">Zinc</keyword>
<evidence type="ECO:0000259" key="4">
    <source>
        <dbReference type="Pfam" id="PF04500"/>
    </source>
</evidence>
<proteinExistence type="predicted"/>
<dbReference type="OrthoDB" id="167578at2759"/>
<keyword evidence="1" id="KW-0479">Metal-binding</keyword>
<gene>
    <name evidence="5" type="ORF">EVAR_17889_1</name>
</gene>
<name>A0A4C1UY33_EUMVA</name>